<dbReference type="SMART" id="SM00088">
    <property type="entry name" value="PINT"/>
    <property type="match status" value="1"/>
</dbReference>
<dbReference type="InterPro" id="IPR055089">
    <property type="entry name" value="COP9_N"/>
</dbReference>
<evidence type="ECO:0000256" key="1">
    <source>
        <dbReference type="ARBA" id="ARBA00004123"/>
    </source>
</evidence>
<gene>
    <name evidence="9" type="ORF">RFI_28914</name>
</gene>
<evidence type="ECO:0000259" key="8">
    <source>
        <dbReference type="SMART" id="SM00088"/>
    </source>
</evidence>
<evidence type="ECO:0000313" key="9">
    <source>
        <dbReference type="EMBL" id="ETO08475.1"/>
    </source>
</evidence>
<dbReference type="Pfam" id="PF01399">
    <property type="entry name" value="PCI"/>
    <property type="match status" value="1"/>
</dbReference>
<evidence type="ECO:0000313" key="10">
    <source>
        <dbReference type="Proteomes" id="UP000023152"/>
    </source>
</evidence>
<dbReference type="InterPro" id="IPR000717">
    <property type="entry name" value="PCI_dom"/>
</dbReference>
<dbReference type="GO" id="GO:0008180">
    <property type="term" value="C:COP9 signalosome"/>
    <property type="evidence" value="ECO:0007669"/>
    <property type="project" value="UniProtKB-KW"/>
</dbReference>
<dbReference type="GO" id="GO:0000502">
    <property type="term" value="C:proteasome complex"/>
    <property type="evidence" value="ECO:0007669"/>
    <property type="project" value="UniProtKB-KW"/>
</dbReference>
<dbReference type="OrthoDB" id="29061at2759"/>
<evidence type="ECO:0000256" key="7">
    <source>
        <dbReference type="ARBA" id="ARBA00023242"/>
    </source>
</evidence>
<dbReference type="AlphaFoldDB" id="X6M617"/>
<accession>X6M617</accession>
<evidence type="ECO:0000256" key="3">
    <source>
        <dbReference type="ARBA" id="ARBA00007084"/>
    </source>
</evidence>
<dbReference type="GO" id="GO:0006511">
    <property type="term" value="P:ubiquitin-dependent protein catabolic process"/>
    <property type="evidence" value="ECO:0007669"/>
    <property type="project" value="TreeGrafter"/>
</dbReference>
<keyword evidence="10" id="KW-1185">Reference proteome</keyword>
<keyword evidence="7" id="KW-0539">Nucleus</keyword>
<comment type="caution">
    <text evidence="9">The sequence shown here is derived from an EMBL/GenBank/DDBJ whole genome shotgun (WGS) entry which is preliminary data.</text>
</comment>
<keyword evidence="9" id="KW-0647">Proteasome</keyword>
<dbReference type="InterPro" id="IPR011990">
    <property type="entry name" value="TPR-like_helical_dom_sf"/>
</dbReference>
<dbReference type="PANTHER" id="PTHR10758">
    <property type="entry name" value="26S PROTEASOME NON-ATPASE REGULATORY SUBUNIT 3/COP9 SIGNALOSOME COMPLEX SUBUNIT 3"/>
    <property type="match status" value="1"/>
</dbReference>
<dbReference type="Pfam" id="PF22788">
    <property type="entry name" value="COP9_hel_rpt"/>
    <property type="match status" value="1"/>
</dbReference>
<dbReference type="GO" id="GO:0005737">
    <property type="term" value="C:cytoplasm"/>
    <property type="evidence" value="ECO:0007669"/>
    <property type="project" value="UniProtKB-SubCell"/>
</dbReference>
<dbReference type="PANTHER" id="PTHR10758:SF1">
    <property type="entry name" value="COP9 SIGNALOSOME COMPLEX SUBUNIT 3"/>
    <property type="match status" value="1"/>
</dbReference>
<reference evidence="9 10" key="1">
    <citation type="journal article" date="2013" name="Curr. Biol.">
        <title>The Genome of the Foraminiferan Reticulomyxa filosa.</title>
        <authorList>
            <person name="Glockner G."/>
            <person name="Hulsmann N."/>
            <person name="Schleicher M."/>
            <person name="Noegel A.A."/>
            <person name="Eichinger L."/>
            <person name="Gallinger C."/>
            <person name="Pawlowski J."/>
            <person name="Sierra R."/>
            <person name="Euteneuer U."/>
            <person name="Pillet L."/>
            <person name="Moustafa A."/>
            <person name="Platzer M."/>
            <person name="Groth M."/>
            <person name="Szafranski K."/>
            <person name="Schliwa M."/>
        </authorList>
    </citation>
    <scope>NUCLEOTIDE SEQUENCE [LARGE SCALE GENOMIC DNA]</scope>
</reference>
<keyword evidence="6" id="KW-0736">Signalosome</keyword>
<dbReference type="OMA" id="NHYHDLV"/>
<evidence type="ECO:0000256" key="6">
    <source>
        <dbReference type="ARBA" id="ARBA00022790"/>
    </source>
</evidence>
<dbReference type="Proteomes" id="UP000023152">
    <property type="component" value="Unassembled WGS sequence"/>
</dbReference>
<organism evidence="9 10">
    <name type="scientific">Reticulomyxa filosa</name>
    <dbReference type="NCBI Taxonomy" id="46433"/>
    <lineage>
        <taxon>Eukaryota</taxon>
        <taxon>Sar</taxon>
        <taxon>Rhizaria</taxon>
        <taxon>Retaria</taxon>
        <taxon>Foraminifera</taxon>
        <taxon>Monothalamids</taxon>
        <taxon>Reticulomyxidae</taxon>
        <taxon>Reticulomyxa</taxon>
    </lineage>
</organism>
<feature type="domain" description="PCI" evidence="8">
    <location>
        <begin position="306"/>
        <end position="394"/>
    </location>
</feature>
<dbReference type="EMBL" id="ASPP01024952">
    <property type="protein sequence ID" value="ETO08475.1"/>
    <property type="molecule type" value="Genomic_DNA"/>
</dbReference>
<dbReference type="SUPFAM" id="SSF48452">
    <property type="entry name" value="TPR-like"/>
    <property type="match status" value="1"/>
</dbReference>
<protein>
    <recommendedName>
        <fullName evidence="4">COP9 signalosome complex subunit 3</fullName>
    </recommendedName>
</protein>
<dbReference type="InterPro" id="IPR050756">
    <property type="entry name" value="CSN3"/>
</dbReference>
<keyword evidence="5" id="KW-0963">Cytoplasm</keyword>
<name>X6M617_RETFI</name>
<proteinExistence type="inferred from homology"/>
<dbReference type="SUPFAM" id="SSF46785">
    <property type="entry name" value="Winged helix' DNA-binding domain"/>
    <property type="match status" value="1"/>
</dbReference>
<evidence type="ECO:0000256" key="4">
    <source>
        <dbReference type="ARBA" id="ARBA00014878"/>
    </source>
</evidence>
<sequence>MLQTVFSKAQNQTLEQFVQDAQQATSKDWPQFVSNWKYGVVCRLLARHKPQIEMVLNSLLRPEKHSVAYSYVLGFKAGEKMEDVQYVQTFVSQVKRLLECADGAQIALFPRPLTDAVRAYVDILKSEGMGLVRVIPTLKRAIQLFQNGDETILTYAHSELMYCCVQSMCYHLAFPEVEQEIIQVQSHGAVRSYDHLMYFYYSGLVFIAMKKYDKALEALSMALTAPSEHISAIQLESYKKYVLVSLVWRQQLPKLPRYTSNTLLRYYRKFCSEYVELVDAFAEGVDSVSKVIERHAEIFTKDKNFGLVQQVKKTLQKHAVRKLTSVYTRLSIEKVKDLCAFESVPHAKKILVSMIRSGELAATMDSQGVVTFEEQFTTSDAEMLSQLHKRIHSLLRLWNSLDKNQLEVKKTPNYIRKKLNLGGAGPMMGDDLANQALLEHMVRSGGFS</sequence>
<comment type="subcellular location">
    <subcellularLocation>
        <location evidence="2">Cytoplasm</location>
    </subcellularLocation>
    <subcellularLocation>
        <location evidence="1">Nucleus</location>
    </subcellularLocation>
</comment>
<dbReference type="InterPro" id="IPR036390">
    <property type="entry name" value="WH_DNA-bd_sf"/>
</dbReference>
<evidence type="ECO:0000256" key="2">
    <source>
        <dbReference type="ARBA" id="ARBA00004496"/>
    </source>
</evidence>
<comment type="similarity">
    <text evidence="3">Belongs to the CSN3 family.</text>
</comment>
<evidence type="ECO:0000256" key="5">
    <source>
        <dbReference type="ARBA" id="ARBA00022490"/>
    </source>
</evidence>